<proteinExistence type="inferred from homology"/>
<dbReference type="PANTHER" id="PTHR10803">
    <property type="entry name" value="ARSENICAL PUMP-DRIVING ATPASE ARSENITE-TRANSLOCATING ATPASE"/>
    <property type="match status" value="1"/>
</dbReference>
<organism evidence="3 4">
    <name type="scientific">Caldiarchaeum subterraneum</name>
    <dbReference type="NCBI Taxonomy" id="311458"/>
    <lineage>
        <taxon>Archaea</taxon>
        <taxon>Nitrososphaerota</taxon>
        <taxon>Candidatus Caldarchaeales</taxon>
        <taxon>Candidatus Caldarchaeaceae</taxon>
        <taxon>Candidatus Caldarchaeum</taxon>
    </lineage>
</organism>
<evidence type="ECO:0000313" key="3">
    <source>
        <dbReference type="EMBL" id="HIQ29793.1"/>
    </source>
</evidence>
<dbReference type="GO" id="GO:0016887">
    <property type="term" value="F:ATP hydrolysis activity"/>
    <property type="evidence" value="ECO:0007669"/>
    <property type="project" value="InterPro"/>
</dbReference>
<name>A0A833A472_CALS0</name>
<dbReference type="Proteomes" id="UP000608579">
    <property type="component" value="Unassembled WGS sequence"/>
</dbReference>
<sequence>MIIFAGKGGLGKTTCSAALAYHLAVNEGKRCLCFSTDPQASLSDIFEQDIFGKGEIEIAPNLYVVEIDADKRIREYIDDVKRKIREMYRTEEIPLEIEWYIETSAVEPAMYESATYDAMAEYLAEGKYDYYIFDMPPFGHGVRMIAMAEILSMWVDRITEARKKAKEYDEIAATLRGQRLLSEDKILEELYDIQSKLGFFKNVMLDRKKTAFFMVITPEKMSILDTERALEMFRELGLTLSGIVVNQVLPSKLSNNPSKLLAHRVEMQQRYLDEIRRKFGGKIASIIPMFDREPKGLEMLSEVAKYLVNPPAAV</sequence>
<dbReference type="CDD" id="cd02035">
    <property type="entry name" value="ArsA"/>
    <property type="match status" value="1"/>
</dbReference>
<dbReference type="SUPFAM" id="SSF52540">
    <property type="entry name" value="P-loop containing nucleoside triphosphate hydrolases"/>
    <property type="match status" value="1"/>
</dbReference>
<dbReference type="InterPro" id="IPR025723">
    <property type="entry name" value="ArsA/GET3_ATPase-like"/>
</dbReference>
<accession>A0A833A472</accession>
<reference evidence="3" key="1">
    <citation type="journal article" date="2020" name="ISME J.">
        <title>Gammaproteobacteria mediating utilization of methyl-, sulfur- and petroleum organic compounds in deep ocean hydrothermal plumes.</title>
        <authorList>
            <person name="Zhou Z."/>
            <person name="Liu Y."/>
            <person name="Pan J."/>
            <person name="Cron B.R."/>
            <person name="Toner B.M."/>
            <person name="Anantharaman K."/>
            <person name="Breier J.A."/>
            <person name="Dick G.J."/>
            <person name="Li M."/>
        </authorList>
    </citation>
    <scope>NUCLEOTIDE SEQUENCE</scope>
    <source>
        <strain evidence="3">SZUA-1515</strain>
    </source>
</reference>
<evidence type="ECO:0000313" key="4">
    <source>
        <dbReference type="Proteomes" id="UP000608579"/>
    </source>
</evidence>
<comment type="similarity">
    <text evidence="1">Belongs to the arsA ATPase family.</text>
</comment>
<dbReference type="EMBL" id="DQVM01000085">
    <property type="protein sequence ID" value="HIQ29793.1"/>
    <property type="molecule type" value="Genomic_DNA"/>
</dbReference>
<dbReference type="AlphaFoldDB" id="A0A833A472"/>
<comment type="caution">
    <text evidence="3">The sequence shown here is derived from an EMBL/GenBank/DDBJ whole genome shotgun (WGS) entry which is preliminary data.</text>
</comment>
<dbReference type="NCBIfam" id="TIGR00345">
    <property type="entry name" value="GET3_arsA_TRC40"/>
    <property type="match status" value="1"/>
</dbReference>
<protein>
    <submittedName>
        <fullName evidence="3">ArsA family ATPase</fullName>
    </submittedName>
</protein>
<dbReference type="InterPro" id="IPR016300">
    <property type="entry name" value="ATPase_ArsA/GET3"/>
</dbReference>
<gene>
    <name evidence="3" type="ORF">EYH45_04430</name>
</gene>
<evidence type="ECO:0000259" key="2">
    <source>
        <dbReference type="Pfam" id="PF02374"/>
    </source>
</evidence>
<dbReference type="GO" id="GO:0005524">
    <property type="term" value="F:ATP binding"/>
    <property type="evidence" value="ECO:0007669"/>
    <property type="project" value="InterPro"/>
</dbReference>
<evidence type="ECO:0000256" key="1">
    <source>
        <dbReference type="ARBA" id="ARBA00011040"/>
    </source>
</evidence>
<dbReference type="PANTHER" id="PTHR10803:SF3">
    <property type="entry name" value="ATPASE GET3"/>
    <property type="match status" value="1"/>
</dbReference>
<dbReference type="Pfam" id="PF02374">
    <property type="entry name" value="ArsA_ATPase"/>
    <property type="match status" value="1"/>
</dbReference>
<feature type="domain" description="ArsA/GET3 Anion-transporting ATPase-like" evidence="2">
    <location>
        <begin position="1"/>
        <end position="308"/>
    </location>
</feature>
<dbReference type="Gene3D" id="3.40.50.300">
    <property type="entry name" value="P-loop containing nucleotide triphosphate hydrolases"/>
    <property type="match status" value="1"/>
</dbReference>
<dbReference type="InterPro" id="IPR027417">
    <property type="entry name" value="P-loop_NTPase"/>
</dbReference>